<keyword evidence="3" id="KW-1185">Reference proteome</keyword>
<evidence type="ECO:0000313" key="3">
    <source>
        <dbReference type="Proteomes" id="UP000187203"/>
    </source>
</evidence>
<dbReference type="EMBL" id="AWUE01017801">
    <property type="protein sequence ID" value="OMO84814.1"/>
    <property type="molecule type" value="Genomic_DNA"/>
</dbReference>
<protein>
    <submittedName>
        <fullName evidence="2">Nucleotide-binding, alpha-beta plait</fullName>
    </submittedName>
</protein>
<feature type="compositionally biased region" description="Gly residues" evidence="1">
    <location>
        <begin position="63"/>
        <end position="91"/>
    </location>
</feature>
<feature type="compositionally biased region" description="Low complexity" evidence="1">
    <location>
        <begin position="11"/>
        <end position="20"/>
    </location>
</feature>
<dbReference type="GO" id="GO:0003676">
    <property type="term" value="F:nucleic acid binding"/>
    <property type="evidence" value="ECO:0007669"/>
    <property type="project" value="InterPro"/>
</dbReference>
<comment type="caution">
    <text evidence="2">The sequence shown here is derived from an EMBL/GenBank/DDBJ whole genome shotgun (WGS) entry which is preliminary data.</text>
</comment>
<evidence type="ECO:0000256" key="1">
    <source>
        <dbReference type="SAM" id="MobiDB-lite"/>
    </source>
</evidence>
<proteinExistence type="predicted"/>
<feature type="compositionally biased region" description="Polar residues" evidence="1">
    <location>
        <begin position="39"/>
        <end position="62"/>
    </location>
</feature>
<dbReference type="SUPFAM" id="SSF54928">
    <property type="entry name" value="RNA-binding domain, RBD"/>
    <property type="match status" value="1"/>
</dbReference>
<dbReference type="InterPro" id="IPR012677">
    <property type="entry name" value="Nucleotide-bd_a/b_plait_sf"/>
</dbReference>
<reference evidence="3" key="1">
    <citation type="submission" date="2013-09" db="EMBL/GenBank/DDBJ databases">
        <title>Corchorus olitorius genome sequencing.</title>
        <authorList>
            <person name="Alam M."/>
            <person name="Haque M.S."/>
            <person name="Islam M.S."/>
            <person name="Emdad E.M."/>
            <person name="Islam M.M."/>
            <person name="Ahmed B."/>
            <person name="Halim A."/>
            <person name="Hossen Q.M.M."/>
            <person name="Hossain M.Z."/>
            <person name="Ahmed R."/>
            <person name="Khan M.M."/>
            <person name="Islam R."/>
            <person name="Rashid M.M."/>
            <person name="Khan S.A."/>
            <person name="Rahman M.S."/>
            <person name="Alam M."/>
            <person name="Yahiya A.S."/>
            <person name="Khan M.S."/>
            <person name="Azam M.S."/>
            <person name="Haque T."/>
            <person name="Lashkar M.Z.H."/>
            <person name="Akhand A.I."/>
            <person name="Morshed G."/>
            <person name="Roy S."/>
            <person name="Uddin K.S."/>
            <person name="Rabeya T."/>
            <person name="Hossain A.S."/>
            <person name="Chowdhury A."/>
            <person name="Snigdha A.R."/>
            <person name="Mortoza M.S."/>
            <person name="Matin S.A."/>
            <person name="Hoque S.M.E."/>
            <person name="Islam M.K."/>
            <person name="Roy D.K."/>
            <person name="Haider R."/>
            <person name="Moosa M.M."/>
            <person name="Elias S.M."/>
            <person name="Hasan A.M."/>
            <person name="Jahan S."/>
            <person name="Shafiuddin M."/>
            <person name="Mahmood N."/>
            <person name="Shommy N.S."/>
        </authorList>
    </citation>
    <scope>NUCLEOTIDE SEQUENCE [LARGE SCALE GENOMIC DNA]</scope>
    <source>
        <strain evidence="3">cv. O-4</strain>
    </source>
</reference>
<gene>
    <name evidence="2" type="ORF">COLO4_21832</name>
</gene>
<evidence type="ECO:0000313" key="2">
    <source>
        <dbReference type="EMBL" id="OMO84814.1"/>
    </source>
</evidence>
<dbReference type="STRING" id="93759.A0A1R3IQH0"/>
<dbReference type="AlphaFoldDB" id="A0A1R3IQH0"/>
<dbReference type="Proteomes" id="UP000187203">
    <property type="component" value="Unassembled WGS sequence"/>
</dbReference>
<name>A0A1R3IQH0_9ROSI</name>
<dbReference type="Gene3D" id="3.30.70.330">
    <property type="match status" value="1"/>
</dbReference>
<feature type="compositionally biased region" description="Polar residues" evidence="1">
    <location>
        <begin position="1"/>
        <end position="10"/>
    </location>
</feature>
<organism evidence="2 3">
    <name type="scientific">Corchorus olitorius</name>
    <dbReference type="NCBI Taxonomy" id="93759"/>
    <lineage>
        <taxon>Eukaryota</taxon>
        <taxon>Viridiplantae</taxon>
        <taxon>Streptophyta</taxon>
        <taxon>Embryophyta</taxon>
        <taxon>Tracheophyta</taxon>
        <taxon>Spermatophyta</taxon>
        <taxon>Magnoliopsida</taxon>
        <taxon>eudicotyledons</taxon>
        <taxon>Gunneridae</taxon>
        <taxon>Pentapetalae</taxon>
        <taxon>rosids</taxon>
        <taxon>malvids</taxon>
        <taxon>Malvales</taxon>
        <taxon>Malvaceae</taxon>
        <taxon>Grewioideae</taxon>
        <taxon>Apeibeae</taxon>
        <taxon>Corchorus</taxon>
    </lineage>
</organism>
<dbReference type="InterPro" id="IPR035979">
    <property type="entry name" value="RBD_domain_sf"/>
</dbReference>
<accession>A0A1R3IQH0</accession>
<sequence>MQSSTRLLQMSSFSASSEGSLGPPTTTPSKVPSAIEGMNGQNLDGRNITVNEAQSRISSTSDGGFGVGNGGSYNRGGGGGFGGSREGVYGG</sequence>
<feature type="region of interest" description="Disordered" evidence="1">
    <location>
        <begin position="1"/>
        <end position="91"/>
    </location>
</feature>